<evidence type="ECO:0000313" key="1">
    <source>
        <dbReference type="EMBL" id="KIM92405.1"/>
    </source>
</evidence>
<dbReference type="OrthoDB" id="2922289at2759"/>
<dbReference type="PANTHER" id="PTHR40788:SF1">
    <property type="entry name" value="IPA PROTEIN"/>
    <property type="match status" value="1"/>
</dbReference>
<dbReference type="Proteomes" id="UP000054166">
    <property type="component" value="Unassembled WGS sequence"/>
</dbReference>
<reference evidence="1 2" key="1">
    <citation type="submission" date="2014-04" db="EMBL/GenBank/DDBJ databases">
        <authorList>
            <consortium name="DOE Joint Genome Institute"/>
            <person name="Kuo A."/>
            <person name="Tarkka M."/>
            <person name="Buscot F."/>
            <person name="Kohler A."/>
            <person name="Nagy L.G."/>
            <person name="Floudas D."/>
            <person name="Copeland A."/>
            <person name="Barry K.W."/>
            <person name="Cichocki N."/>
            <person name="Veneault-Fourrey C."/>
            <person name="LaButti K."/>
            <person name="Lindquist E.A."/>
            <person name="Lipzen A."/>
            <person name="Lundell T."/>
            <person name="Morin E."/>
            <person name="Murat C."/>
            <person name="Sun H."/>
            <person name="Tunlid A."/>
            <person name="Henrissat B."/>
            <person name="Grigoriev I.V."/>
            <person name="Hibbett D.S."/>
            <person name="Martin F."/>
            <person name="Nordberg H.P."/>
            <person name="Cantor M.N."/>
            <person name="Hua S.X."/>
        </authorList>
    </citation>
    <scope>NUCLEOTIDE SEQUENCE [LARGE SCALE GENOMIC DNA]</scope>
    <source>
        <strain evidence="1 2">F 1598</strain>
    </source>
</reference>
<accession>A0A0C3G845</accession>
<name>A0A0C3G845_PILCF</name>
<reference evidence="2" key="2">
    <citation type="submission" date="2015-01" db="EMBL/GenBank/DDBJ databases">
        <title>Evolutionary Origins and Diversification of the Mycorrhizal Mutualists.</title>
        <authorList>
            <consortium name="DOE Joint Genome Institute"/>
            <consortium name="Mycorrhizal Genomics Consortium"/>
            <person name="Kohler A."/>
            <person name="Kuo A."/>
            <person name="Nagy L.G."/>
            <person name="Floudas D."/>
            <person name="Copeland A."/>
            <person name="Barry K.W."/>
            <person name="Cichocki N."/>
            <person name="Veneault-Fourrey C."/>
            <person name="LaButti K."/>
            <person name="Lindquist E.A."/>
            <person name="Lipzen A."/>
            <person name="Lundell T."/>
            <person name="Morin E."/>
            <person name="Murat C."/>
            <person name="Riley R."/>
            <person name="Ohm R."/>
            <person name="Sun H."/>
            <person name="Tunlid A."/>
            <person name="Henrissat B."/>
            <person name="Grigoriev I.V."/>
            <person name="Hibbett D.S."/>
            <person name="Martin F."/>
        </authorList>
    </citation>
    <scope>NUCLEOTIDE SEQUENCE [LARGE SCALE GENOMIC DNA]</scope>
    <source>
        <strain evidence="2">F 1598</strain>
    </source>
</reference>
<dbReference type="HOGENOM" id="CLU_869304_0_0_1"/>
<dbReference type="EMBL" id="KN832970">
    <property type="protein sequence ID" value="KIM92405.1"/>
    <property type="molecule type" value="Genomic_DNA"/>
</dbReference>
<gene>
    <name evidence="1" type="ORF">PILCRDRAFT_122104</name>
</gene>
<dbReference type="PANTHER" id="PTHR40788">
    <property type="entry name" value="CLR5 DOMAIN-CONTAINING PROTEIN-RELATED"/>
    <property type="match status" value="1"/>
</dbReference>
<dbReference type="Pfam" id="PF07927">
    <property type="entry name" value="HicA_toxin"/>
    <property type="match status" value="1"/>
</dbReference>
<evidence type="ECO:0000313" key="2">
    <source>
        <dbReference type="Proteomes" id="UP000054166"/>
    </source>
</evidence>
<dbReference type="InParanoid" id="A0A0C3G845"/>
<dbReference type="InterPro" id="IPR012933">
    <property type="entry name" value="HicA_mRNA_interferase"/>
</dbReference>
<protein>
    <submittedName>
        <fullName evidence="1">Uncharacterized protein</fullName>
    </submittedName>
</protein>
<proteinExistence type="predicted"/>
<keyword evidence="2" id="KW-1185">Reference proteome</keyword>
<dbReference type="STRING" id="765440.A0A0C3G845"/>
<dbReference type="GO" id="GO:0003729">
    <property type="term" value="F:mRNA binding"/>
    <property type="evidence" value="ECO:0007669"/>
    <property type="project" value="InterPro"/>
</dbReference>
<dbReference type="AlphaFoldDB" id="A0A0C3G845"/>
<sequence>MTRHAVSINAGQDLASAPDKCFANPSELHMSHPVHKHLWSEAQDVYTSICDAWLNDKQHELNVLELLRNVMSSSHSGTLCPMAFDAMWCEVDRSLWATARSLDRLGEPGRVAKELGLVDPYDPNKPSFTANIYRLFELSEANRQQEAVVVSVADTRPVAEAVPMAAPIDSAKSGHAFISETKDSRPKDKAKTRGIPVLDEDEASSDCEENGLQQFPDVLPAEFKLGKKIMKIFHRILPDRAELSGESVPKQGQLRWGEFERAMKRIGFDVVQTAGSSVRFDPPARTARPITFHRPHPDSTMSPLLIKWVGARLNRCYGWTASMFSQGAQADD</sequence>
<organism evidence="1 2">
    <name type="scientific">Piloderma croceum (strain F 1598)</name>
    <dbReference type="NCBI Taxonomy" id="765440"/>
    <lineage>
        <taxon>Eukaryota</taxon>
        <taxon>Fungi</taxon>
        <taxon>Dikarya</taxon>
        <taxon>Basidiomycota</taxon>
        <taxon>Agaricomycotina</taxon>
        <taxon>Agaricomycetes</taxon>
        <taxon>Agaricomycetidae</taxon>
        <taxon>Atheliales</taxon>
        <taxon>Atheliaceae</taxon>
        <taxon>Piloderma</taxon>
    </lineage>
</organism>